<feature type="transmembrane region" description="Helical" evidence="2">
    <location>
        <begin position="361"/>
        <end position="381"/>
    </location>
</feature>
<keyword evidence="2" id="KW-1133">Transmembrane helix</keyword>
<evidence type="ECO:0000256" key="1">
    <source>
        <dbReference type="SAM" id="MobiDB-lite"/>
    </source>
</evidence>
<feature type="transmembrane region" description="Helical" evidence="2">
    <location>
        <begin position="70"/>
        <end position="88"/>
    </location>
</feature>
<evidence type="ECO:0000256" key="2">
    <source>
        <dbReference type="SAM" id="Phobius"/>
    </source>
</evidence>
<reference evidence="3" key="1">
    <citation type="journal article" date="2020" name="Nature">
        <title>Giant virus diversity and host interactions through global metagenomics.</title>
        <authorList>
            <person name="Schulz F."/>
            <person name="Roux S."/>
            <person name="Paez-Espino D."/>
            <person name="Jungbluth S."/>
            <person name="Walsh D.A."/>
            <person name="Denef V.J."/>
            <person name="McMahon K.D."/>
            <person name="Konstantinidis K.T."/>
            <person name="Eloe-Fadrosh E.A."/>
            <person name="Kyrpides N.C."/>
            <person name="Woyke T."/>
        </authorList>
    </citation>
    <scope>NUCLEOTIDE SEQUENCE</scope>
    <source>
        <strain evidence="3">GVMAG-M-3300009182-46</strain>
    </source>
</reference>
<proteinExistence type="predicted"/>
<organism evidence="3">
    <name type="scientific">viral metagenome</name>
    <dbReference type="NCBI Taxonomy" id="1070528"/>
    <lineage>
        <taxon>unclassified sequences</taxon>
        <taxon>metagenomes</taxon>
        <taxon>organismal metagenomes</taxon>
    </lineage>
</organism>
<feature type="region of interest" description="Disordered" evidence="1">
    <location>
        <begin position="502"/>
        <end position="525"/>
    </location>
</feature>
<keyword evidence="2" id="KW-0812">Transmembrane</keyword>
<keyword evidence="2" id="KW-0472">Membrane</keyword>
<dbReference type="AlphaFoldDB" id="A0A6C0F5Q4"/>
<feature type="region of interest" description="Disordered" evidence="1">
    <location>
        <begin position="25"/>
        <end position="54"/>
    </location>
</feature>
<accession>A0A6C0F5Q4</accession>
<protein>
    <submittedName>
        <fullName evidence="3">Uncharacterized protein</fullName>
    </submittedName>
</protein>
<feature type="transmembrane region" description="Helical" evidence="2">
    <location>
        <begin position="326"/>
        <end position="349"/>
    </location>
</feature>
<feature type="transmembrane region" description="Helical" evidence="2">
    <location>
        <begin position="216"/>
        <end position="249"/>
    </location>
</feature>
<feature type="compositionally biased region" description="Low complexity" evidence="1">
    <location>
        <begin position="25"/>
        <end position="38"/>
    </location>
</feature>
<feature type="transmembrane region" description="Helical" evidence="2">
    <location>
        <begin position="274"/>
        <end position="305"/>
    </location>
</feature>
<dbReference type="EMBL" id="MN739032">
    <property type="protein sequence ID" value="QHT36191.1"/>
    <property type="molecule type" value="Genomic_DNA"/>
</dbReference>
<evidence type="ECO:0000313" key="3">
    <source>
        <dbReference type="EMBL" id="QHT36191.1"/>
    </source>
</evidence>
<sequence length="525" mass="57649">MSNALSNVWSKIVGNSIFGGGSLTATANPNTATTNNEDTAIEDKKAEQNSTSKSPDFDSFKMAVVNNFKGIIYIIIVGAMGVYFAKVAQANVLPDNIDYSPYTDKPRQVESVLINANVVKSGSLFTKNSEIYCTKVEFPVEGPKSVQEKMAKSFIFSKFKDAQNPKDRDGNPIQANSITDALKKYMSDVLVNVYPYNFMVINTLFGAMNENLSEGVIYILFPLIFGTLFFSLFFMFNLVLIVINLFFYLADFFQYYDGTTWASPGDDAPEGYNWWIRLAIMLAFVFLGLGLCIIGLPLVTMVTSLSMALSLKADVVKDEKLTGETFGFVSTLLSSILYKGQLLMALFSFDLIIDAFTNLNNNYGVGCIIAILFLYFVSPLFKQYNVKPSEDNSISQCTTNGEAYEKAAAYSQEDGGKILEATSLTSKTKDWTKSKASSVKNAFSKTSSSSSPIEVKGSPILSSPSLSKDNFADAMEMRPVNTIKPIDSAGESEVPGAYVNSMTQFGGKKLPKRKGVSKKNRQTNN</sequence>
<name>A0A6C0F5Q4_9ZZZZ</name>
<feature type="compositionally biased region" description="Basic residues" evidence="1">
    <location>
        <begin position="509"/>
        <end position="525"/>
    </location>
</feature>